<sequence length="278" mass="28864">MRKLWGTVLAASALLAGCQGTTPSIGSSGARTVATGAAGGATAENASDQLERCTETLGTLAVEENRGDPWYSVFRQRFQMQSTVPTLRLLIQQSNCFVLVERGSAMNNMMAERQLEQSGEMRGGSNFGKGQMVAADYTLIPSVTFSKQDTGGLRGAVGALSPLAGAVAGNFQFNDAATVLTMIDNRSGVQLAAAEGSARNMDFGGMGALFAGVGLGVGGRSKTPQEKVLVAAFMDSYNQMVRAVRSYEAQTVRGGLGTGGRLGVDGGSTPASREINSR</sequence>
<evidence type="ECO:0000313" key="2">
    <source>
        <dbReference type="EMBL" id="TFZ82459.1"/>
    </source>
</evidence>
<gene>
    <name evidence="2" type="ORF">E4680_08230</name>
</gene>
<name>A0A4Z0FAI5_9GAMM</name>
<dbReference type="RefSeq" id="WP_135281934.1">
    <property type="nucleotide sequence ID" value="NZ_SRIO01000009.1"/>
</dbReference>
<dbReference type="EMBL" id="SRIO01000009">
    <property type="protein sequence ID" value="TFZ82459.1"/>
    <property type="molecule type" value="Genomic_DNA"/>
</dbReference>
<dbReference type="AlphaFoldDB" id="A0A4Z0FAI5"/>
<keyword evidence="3" id="KW-1185">Reference proteome</keyword>
<dbReference type="PROSITE" id="PS51257">
    <property type="entry name" value="PROKAR_LIPOPROTEIN"/>
    <property type="match status" value="1"/>
</dbReference>
<evidence type="ECO:0000313" key="3">
    <source>
        <dbReference type="Proteomes" id="UP000297890"/>
    </source>
</evidence>
<protein>
    <submittedName>
        <fullName evidence="2">Peptidoglycan-binding protein</fullName>
    </submittedName>
</protein>
<evidence type="ECO:0000256" key="1">
    <source>
        <dbReference type="SAM" id="MobiDB-lite"/>
    </source>
</evidence>
<dbReference type="Proteomes" id="UP000297890">
    <property type="component" value="Unassembled WGS sequence"/>
</dbReference>
<reference evidence="2 3" key="1">
    <citation type="journal article" date="2019" name="ISME J.">
        <title>Candidatus Macondimonas diazotrophica, a novel gammaproteobacterial genus dominating crude-oil-contaminated coastal sediments.</title>
        <authorList>
            <person name="Karthikeyan S."/>
            <person name="Konstantinidis K."/>
        </authorList>
    </citation>
    <scope>NUCLEOTIDE SEQUENCE [LARGE SCALE GENOMIC DNA]</scope>
    <source>
        <strain evidence="2 3">KTK01</strain>
    </source>
</reference>
<organism evidence="2 3">
    <name type="scientific">Candidatus Macondimonas diazotrophica</name>
    <dbReference type="NCBI Taxonomy" id="2305248"/>
    <lineage>
        <taxon>Bacteria</taxon>
        <taxon>Pseudomonadati</taxon>
        <taxon>Pseudomonadota</taxon>
        <taxon>Gammaproteobacteria</taxon>
        <taxon>Chromatiales</taxon>
        <taxon>Ectothiorhodospiraceae</taxon>
        <taxon>Candidatus Macondimonas</taxon>
    </lineage>
</organism>
<accession>A0A4Z0FAI5</accession>
<proteinExistence type="predicted"/>
<comment type="caution">
    <text evidence="2">The sequence shown here is derived from an EMBL/GenBank/DDBJ whole genome shotgun (WGS) entry which is preliminary data.</text>
</comment>
<dbReference type="OrthoDB" id="5949781at2"/>
<feature type="region of interest" description="Disordered" evidence="1">
    <location>
        <begin position="258"/>
        <end position="278"/>
    </location>
</feature>